<dbReference type="InterPro" id="IPR009061">
    <property type="entry name" value="DNA-bd_dom_put_sf"/>
</dbReference>
<protein>
    <submittedName>
        <fullName evidence="2">Helix-turn-helix domain-containing protein</fullName>
    </submittedName>
</protein>
<dbReference type="Proteomes" id="UP000633365">
    <property type="component" value="Unassembled WGS sequence"/>
</dbReference>
<evidence type="ECO:0000259" key="1">
    <source>
        <dbReference type="Pfam" id="PF12728"/>
    </source>
</evidence>
<evidence type="ECO:0000313" key="3">
    <source>
        <dbReference type="Proteomes" id="UP000633365"/>
    </source>
</evidence>
<dbReference type="SUPFAM" id="SSF46955">
    <property type="entry name" value="Putative DNA-binding domain"/>
    <property type="match status" value="1"/>
</dbReference>
<keyword evidence="3" id="KW-1185">Reference proteome</keyword>
<dbReference type="NCBIfam" id="TIGR01764">
    <property type="entry name" value="excise"/>
    <property type="match status" value="1"/>
</dbReference>
<dbReference type="EMBL" id="JAEQMG010000099">
    <property type="protein sequence ID" value="MBK6088909.1"/>
    <property type="molecule type" value="Genomic_DNA"/>
</dbReference>
<dbReference type="Pfam" id="PF12728">
    <property type="entry name" value="HTH_17"/>
    <property type="match status" value="1"/>
</dbReference>
<comment type="caution">
    <text evidence="2">The sequence shown here is derived from an EMBL/GenBank/DDBJ whole genome shotgun (WGS) entry which is preliminary data.</text>
</comment>
<dbReference type="GO" id="GO:0003677">
    <property type="term" value="F:DNA binding"/>
    <property type="evidence" value="ECO:0007669"/>
    <property type="project" value="InterPro"/>
</dbReference>
<dbReference type="InterPro" id="IPR010093">
    <property type="entry name" value="SinI_DNA-bd"/>
</dbReference>
<evidence type="ECO:0000313" key="2">
    <source>
        <dbReference type="EMBL" id="MBK6088909.1"/>
    </source>
</evidence>
<proteinExistence type="predicted"/>
<name>A0A934WS42_9FIRM</name>
<dbReference type="RefSeq" id="WP_201427721.1">
    <property type="nucleotide sequence ID" value="NZ_JAEQMG010000099.1"/>
</dbReference>
<sequence>MTIDEAAEVSGIGRNTMRKLISWGKLPVLLVGRKKIIRSDTLDRFMTANQGRNLLNQSEVRKVE</sequence>
<dbReference type="Gene3D" id="3.90.105.50">
    <property type="match status" value="1"/>
</dbReference>
<feature type="domain" description="Helix-turn-helix" evidence="1">
    <location>
        <begin position="1"/>
        <end position="49"/>
    </location>
</feature>
<dbReference type="InterPro" id="IPR041657">
    <property type="entry name" value="HTH_17"/>
</dbReference>
<dbReference type="InterPro" id="IPR038148">
    <property type="entry name" value="Tn1545/Tn916_Xis"/>
</dbReference>
<organism evidence="2 3">
    <name type="scientific">Ruminococcus difficilis</name>
    <dbReference type="NCBI Taxonomy" id="2763069"/>
    <lineage>
        <taxon>Bacteria</taxon>
        <taxon>Bacillati</taxon>
        <taxon>Bacillota</taxon>
        <taxon>Clostridia</taxon>
        <taxon>Eubacteriales</taxon>
        <taxon>Oscillospiraceae</taxon>
        <taxon>Ruminococcus</taxon>
    </lineage>
</organism>
<gene>
    <name evidence="2" type="ORF">JKK62_09670</name>
</gene>
<reference evidence="2" key="1">
    <citation type="submission" date="2021-01" db="EMBL/GenBank/DDBJ databases">
        <title>Genome public.</title>
        <authorList>
            <person name="Liu C."/>
            <person name="Sun Q."/>
        </authorList>
    </citation>
    <scope>NUCLEOTIDE SEQUENCE</scope>
    <source>
        <strain evidence="2">M6</strain>
    </source>
</reference>
<accession>A0A934WS42</accession>
<dbReference type="AlphaFoldDB" id="A0A934WS42"/>